<dbReference type="InterPro" id="IPR050498">
    <property type="entry name" value="Ycf3"/>
</dbReference>
<keyword evidence="1" id="KW-0677">Repeat</keyword>
<proteinExistence type="predicted"/>
<protein>
    <submittedName>
        <fullName evidence="5">Tetratricopeptide repeat protein</fullName>
    </submittedName>
</protein>
<feature type="transmembrane region" description="Helical" evidence="4">
    <location>
        <begin position="89"/>
        <end position="113"/>
    </location>
</feature>
<dbReference type="InterPro" id="IPR019734">
    <property type="entry name" value="TPR_rpt"/>
</dbReference>
<keyword evidence="4" id="KW-0812">Transmembrane</keyword>
<dbReference type="OrthoDB" id="9785181at2"/>
<evidence type="ECO:0000256" key="1">
    <source>
        <dbReference type="ARBA" id="ARBA00022737"/>
    </source>
</evidence>
<feature type="repeat" description="TPR" evidence="3">
    <location>
        <begin position="341"/>
        <end position="374"/>
    </location>
</feature>
<name>A0A7J5AP96_9FLAO</name>
<dbReference type="Pfam" id="PF13181">
    <property type="entry name" value="TPR_8"/>
    <property type="match status" value="1"/>
</dbReference>
<dbReference type="InterPro" id="IPR011990">
    <property type="entry name" value="TPR-like_helical_dom_sf"/>
</dbReference>
<evidence type="ECO:0000313" key="6">
    <source>
        <dbReference type="Proteomes" id="UP000467305"/>
    </source>
</evidence>
<dbReference type="RefSeq" id="WP_150898638.1">
    <property type="nucleotide sequence ID" value="NZ_WAAU01000008.1"/>
</dbReference>
<sequence length="393" mass="46098">MYIFILFILLFGAVLRPLSTLIHELGHGIPALLFTKEKVTIYLGSYGNTKKSLIVKIGRLELFLNKELFNWKIGLCRFENGNMSINKHIIIVLMGPIASLILSLILSYFIFFYELSDNLKVFLFLFNVSTYYDFLVDILPSNRPIKLYDDSSIYNDGKQLLELIKYKYTPEEYNIAIRHYNKKEYYLSALALEKVLKKGYKKQLVYRLLISAYLQEKDYVNALKINDLYIVKFKKELDSNDYTNSGLLKSHLSKYNEAIKDYNKAIEMDPNNDLAFNNRGYTYNILEDYEKGLKDFEKAILLNSNFAYALNNRGFSKIKLGDKKEGFEDLKKSMKIDGTNSYCYLNFGLYYFENNEYEKALDYLKKAKELDDTTHLLNTYLEKVKKKLVIENR</sequence>
<evidence type="ECO:0000313" key="5">
    <source>
        <dbReference type="EMBL" id="KAB1159419.1"/>
    </source>
</evidence>
<keyword evidence="4" id="KW-0472">Membrane</keyword>
<evidence type="ECO:0000256" key="3">
    <source>
        <dbReference type="PROSITE-ProRule" id="PRU00339"/>
    </source>
</evidence>
<feature type="repeat" description="TPR" evidence="3">
    <location>
        <begin position="273"/>
        <end position="306"/>
    </location>
</feature>
<evidence type="ECO:0000256" key="4">
    <source>
        <dbReference type="SAM" id="Phobius"/>
    </source>
</evidence>
<dbReference type="SUPFAM" id="SSF48452">
    <property type="entry name" value="TPR-like"/>
    <property type="match status" value="1"/>
</dbReference>
<dbReference type="PANTHER" id="PTHR44858:SF1">
    <property type="entry name" value="UDP-N-ACETYLGLUCOSAMINE--PEPTIDE N-ACETYLGLUCOSAMINYLTRANSFERASE SPINDLY-RELATED"/>
    <property type="match status" value="1"/>
</dbReference>
<dbReference type="PANTHER" id="PTHR44858">
    <property type="entry name" value="TETRATRICOPEPTIDE REPEAT PROTEIN 6"/>
    <property type="match status" value="1"/>
</dbReference>
<evidence type="ECO:0000256" key="2">
    <source>
        <dbReference type="ARBA" id="ARBA00022803"/>
    </source>
</evidence>
<dbReference type="Proteomes" id="UP000467305">
    <property type="component" value="Unassembled WGS sequence"/>
</dbReference>
<reference evidence="5 6" key="1">
    <citation type="submission" date="2019-09" db="EMBL/GenBank/DDBJ databases">
        <authorList>
            <person name="Cao W.R."/>
        </authorList>
    </citation>
    <scope>NUCLEOTIDE SEQUENCE [LARGE SCALE GENOMIC DNA]</scope>
    <source>
        <strain evidence="6">a4</strain>
    </source>
</reference>
<dbReference type="PROSITE" id="PS50293">
    <property type="entry name" value="TPR_REGION"/>
    <property type="match status" value="1"/>
</dbReference>
<accession>A0A7J5AP96</accession>
<dbReference type="AlphaFoldDB" id="A0A7J5AP96"/>
<keyword evidence="2 3" id="KW-0802">TPR repeat</keyword>
<keyword evidence="4" id="KW-1133">Transmembrane helix</keyword>
<gene>
    <name evidence="5" type="ORF">F7018_03655</name>
</gene>
<dbReference type="SUPFAM" id="SSF81901">
    <property type="entry name" value="HCP-like"/>
    <property type="match status" value="1"/>
</dbReference>
<dbReference type="PROSITE" id="PS50005">
    <property type="entry name" value="TPR"/>
    <property type="match status" value="3"/>
</dbReference>
<comment type="caution">
    <text evidence="5">The sequence shown here is derived from an EMBL/GenBank/DDBJ whole genome shotgun (WGS) entry which is preliminary data.</text>
</comment>
<keyword evidence="6" id="KW-1185">Reference proteome</keyword>
<dbReference type="Pfam" id="PF13414">
    <property type="entry name" value="TPR_11"/>
    <property type="match status" value="1"/>
</dbReference>
<feature type="repeat" description="TPR" evidence="3">
    <location>
        <begin position="239"/>
        <end position="272"/>
    </location>
</feature>
<dbReference type="Gene3D" id="1.25.40.10">
    <property type="entry name" value="Tetratricopeptide repeat domain"/>
    <property type="match status" value="1"/>
</dbReference>
<dbReference type="EMBL" id="WAAU01000008">
    <property type="protein sequence ID" value="KAB1159419.1"/>
    <property type="molecule type" value="Genomic_DNA"/>
</dbReference>
<organism evidence="5 6">
    <name type="scientific">Tenacibaculum aiptasiae</name>
    <dbReference type="NCBI Taxonomy" id="426481"/>
    <lineage>
        <taxon>Bacteria</taxon>
        <taxon>Pseudomonadati</taxon>
        <taxon>Bacteroidota</taxon>
        <taxon>Flavobacteriia</taxon>
        <taxon>Flavobacteriales</taxon>
        <taxon>Flavobacteriaceae</taxon>
        <taxon>Tenacibaculum</taxon>
    </lineage>
</organism>
<dbReference type="SMART" id="SM00028">
    <property type="entry name" value="TPR"/>
    <property type="match status" value="4"/>
</dbReference>
<dbReference type="CDD" id="cd05709">
    <property type="entry name" value="S2P-M50"/>
    <property type="match status" value="1"/>
</dbReference>